<feature type="transmembrane region" description="Helical" evidence="1">
    <location>
        <begin position="45"/>
        <end position="66"/>
    </location>
</feature>
<reference evidence="3" key="2">
    <citation type="submission" date="2023-01" db="EMBL/GenBank/DDBJ databases">
        <title>Draft genome sequence of Sulfitobacter pacificus strain NBRC 109915.</title>
        <authorList>
            <person name="Sun Q."/>
            <person name="Mori K."/>
        </authorList>
    </citation>
    <scope>NUCLEOTIDE SEQUENCE</scope>
    <source>
        <strain evidence="3">NBRC 109915</strain>
    </source>
</reference>
<protein>
    <recommendedName>
        <fullName evidence="2">LysM domain-containing protein</fullName>
    </recommendedName>
</protein>
<reference evidence="3" key="1">
    <citation type="journal article" date="2014" name="Int. J. Syst. Evol. Microbiol.">
        <title>Complete genome of a new Firmicutes species belonging to the dominant human colonic microbiota ('Ruminococcus bicirculans') reveals two chromosomes and a selective capacity to utilize plant glucans.</title>
        <authorList>
            <consortium name="NISC Comparative Sequencing Program"/>
            <person name="Wegmann U."/>
            <person name="Louis P."/>
            <person name="Goesmann A."/>
            <person name="Henrissat B."/>
            <person name="Duncan S.H."/>
            <person name="Flint H.J."/>
        </authorList>
    </citation>
    <scope>NUCLEOTIDE SEQUENCE</scope>
    <source>
        <strain evidence="3">NBRC 109915</strain>
    </source>
</reference>
<dbReference type="SMART" id="SM00257">
    <property type="entry name" value="LysM"/>
    <property type="match status" value="1"/>
</dbReference>
<keyword evidence="1" id="KW-0472">Membrane</keyword>
<dbReference type="PROSITE" id="PS51782">
    <property type="entry name" value="LYSM"/>
    <property type="match status" value="1"/>
</dbReference>
<accession>A0ABQ5VND1</accession>
<comment type="caution">
    <text evidence="3">The sequence shown here is derived from an EMBL/GenBank/DDBJ whole genome shotgun (WGS) entry which is preliminary data.</text>
</comment>
<evidence type="ECO:0000256" key="1">
    <source>
        <dbReference type="SAM" id="Phobius"/>
    </source>
</evidence>
<keyword evidence="1" id="KW-1133">Transmembrane helix</keyword>
<dbReference type="InterPro" id="IPR018392">
    <property type="entry name" value="LysM"/>
</dbReference>
<name>A0ABQ5VND1_9RHOB</name>
<proteinExistence type="predicted"/>
<dbReference type="Proteomes" id="UP001161388">
    <property type="component" value="Unassembled WGS sequence"/>
</dbReference>
<keyword evidence="1" id="KW-0812">Transmembrane</keyword>
<gene>
    <name evidence="3" type="ORF">GCM10007927_34890</name>
</gene>
<dbReference type="Pfam" id="PF01476">
    <property type="entry name" value="LysM"/>
    <property type="match status" value="1"/>
</dbReference>
<evidence type="ECO:0000313" key="3">
    <source>
        <dbReference type="EMBL" id="GLQ28686.1"/>
    </source>
</evidence>
<keyword evidence="4" id="KW-1185">Reference proteome</keyword>
<dbReference type="Gene3D" id="3.10.350.10">
    <property type="entry name" value="LysM domain"/>
    <property type="match status" value="1"/>
</dbReference>
<dbReference type="RefSeq" id="WP_284375273.1">
    <property type="nucleotide sequence ID" value="NZ_BSNL01000001.1"/>
</dbReference>
<feature type="domain" description="LysM" evidence="2">
    <location>
        <begin position="247"/>
        <end position="296"/>
    </location>
</feature>
<sequence length="298" mass="31591">MEKPNDPLTPHVTFDNYVIPQSVQRETRTQTPVPPQTPLGLPVSGMMWAVSAIALLAFVLGVMGTLKFARPTTQGVAAAGQEVPSAVTRQQGPDLMSGLAAGAGAATPAAAVLTQDGMAEARSTARAVLDPGALEVMRTAVLAGEYQIAKQGLQSAHHLVLSKAEAEETRRTSVELLREAVAEGVIDLPASLHTGKGDSDIDMVLFDLIQSALIDNGTAAGAKAARDMNRRVFAASEAKTDYTKGRRIYVVQEEDSLANLALQFYGHPTLHNRISAANEHLLRSADGIRTGQQLIIPE</sequence>
<evidence type="ECO:0000313" key="4">
    <source>
        <dbReference type="Proteomes" id="UP001161388"/>
    </source>
</evidence>
<dbReference type="CDD" id="cd00118">
    <property type="entry name" value="LysM"/>
    <property type="match status" value="1"/>
</dbReference>
<organism evidence="3 4">
    <name type="scientific">Sulfitobacter pacificus</name>
    <dbReference type="NCBI Taxonomy" id="1499314"/>
    <lineage>
        <taxon>Bacteria</taxon>
        <taxon>Pseudomonadati</taxon>
        <taxon>Pseudomonadota</taxon>
        <taxon>Alphaproteobacteria</taxon>
        <taxon>Rhodobacterales</taxon>
        <taxon>Roseobacteraceae</taxon>
        <taxon>Sulfitobacter</taxon>
    </lineage>
</organism>
<dbReference type="InterPro" id="IPR036779">
    <property type="entry name" value="LysM_dom_sf"/>
</dbReference>
<evidence type="ECO:0000259" key="2">
    <source>
        <dbReference type="PROSITE" id="PS51782"/>
    </source>
</evidence>
<dbReference type="EMBL" id="BSNL01000001">
    <property type="protein sequence ID" value="GLQ28686.1"/>
    <property type="molecule type" value="Genomic_DNA"/>
</dbReference>